<feature type="domain" description="Integron-associated effector binding protein" evidence="1">
    <location>
        <begin position="6"/>
        <end position="76"/>
    </location>
</feature>
<evidence type="ECO:0000313" key="2">
    <source>
        <dbReference type="EMBL" id="MFD1738878.1"/>
    </source>
</evidence>
<organism evidence="2 3">
    <name type="scientific">Bacillus salitolerans</name>
    <dbReference type="NCBI Taxonomy" id="1437434"/>
    <lineage>
        <taxon>Bacteria</taxon>
        <taxon>Bacillati</taxon>
        <taxon>Bacillota</taxon>
        <taxon>Bacilli</taxon>
        <taxon>Bacillales</taxon>
        <taxon>Bacillaceae</taxon>
        <taxon>Bacillus</taxon>
    </lineage>
</organism>
<gene>
    <name evidence="2" type="ORF">ACFSCX_20400</name>
</gene>
<name>A0ABW4LWC9_9BACI</name>
<accession>A0ABW4LWC9</accession>
<protein>
    <submittedName>
        <fullName evidence="2">Effector binding domain-containing protein</fullName>
    </submittedName>
</protein>
<dbReference type="Proteomes" id="UP001597214">
    <property type="component" value="Unassembled WGS sequence"/>
</dbReference>
<sequence length="103" mass="12219">MRKDDGSIELWVGVEVNNTSFKHDECQIITIPKRLYAKLECRCFSKEQLDDRYTYLNNWIKQEGYQIDEGFTIEPNRLTSFNPFDIPADEITAFDFDLLYPIK</sequence>
<dbReference type="Pfam" id="PF14526">
    <property type="entry name" value="Cass2"/>
    <property type="match status" value="1"/>
</dbReference>
<dbReference type="SUPFAM" id="SSF55136">
    <property type="entry name" value="Probable bacterial effector-binding domain"/>
    <property type="match status" value="1"/>
</dbReference>
<dbReference type="Gene3D" id="3.20.80.10">
    <property type="entry name" value="Regulatory factor, effector binding domain"/>
    <property type="match status" value="1"/>
</dbReference>
<dbReference type="EMBL" id="JBHUEM010000051">
    <property type="protein sequence ID" value="MFD1738878.1"/>
    <property type="molecule type" value="Genomic_DNA"/>
</dbReference>
<keyword evidence="3" id="KW-1185">Reference proteome</keyword>
<dbReference type="InterPro" id="IPR011256">
    <property type="entry name" value="Reg_factor_effector_dom_sf"/>
</dbReference>
<evidence type="ECO:0000313" key="3">
    <source>
        <dbReference type="Proteomes" id="UP001597214"/>
    </source>
</evidence>
<comment type="caution">
    <text evidence="2">The sequence shown here is derived from an EMBL/GenBank/DDBJ whole genome shotgun (WGS) entry which is preliminary data.</text>
</comment>
<dbReference type="InterPro" id="IPR029441">
    <property type="entry name" value="Cass2"/>
</dbReference>
<evidence type="ECO:0000259" key="1">
    <source>
        <dbReference type="Pfam" id="PF14526"/>
    </source>
</evidence>
<proteinExistence type="predicted"/>
<dbReference type="RefSeq" id="WP_377930100.1">
    <property type="nucleotide sequence ID" value="NZ_JBHUEM010000051.1"/>
</dbReference>
<reference evidence="3" key="1">
    <citation type="journal article" date="2019" name="Int. J. Syst. Evol. Microbiol.">
        <title>The Global Catalogue of Microorganisms (GCM) 10K type strain sequencing project: providing services to taxonomists for standard genome sequencing and annotation.</title>
        <authorList>
            <consortium name="The Broad Institute Genomics Platform"/>
            <consortium name="The Broad Institute Genome Sequencing Center for Infectious Disease"/>
            <person name="Wu L."/>
            <person name="Ma J."/>
        </authorList>
    </citation>
    <scope>NUCLEOTIDE SEQUENCE [LARGE SCALE GENOMIC DNA]</scope>
    <source>
        <strain evidence="3">CCUG 49339</strain>
    </source>
</reference>